<dbReference type="GO" id="GO:0003861">
    <property type="term" value="F:3-isopropylmalate dehydratase activity"/>
    <property type="evidence" value="ECO:0007669"/>
    <property type="project" value="UniProtKB-EC"/>
</dbReference>
<evidence type="ECO:0000256" key="7">
    <source>
        <dbReference type="ARBA" id="ARBA00017233"/>
    </source>
</evidence>
<evidence type="ECO:0000313" key="16">
    <source>
        <dbReference type="Proteomes" id="UP000253834"/>
    </source>
</evidence>
<evidence type="ECO:0000256" key="3">
    <source>
        <dbReference type="ARBA" id="ARBA00004729"/>
    </source>
</evidence>
<evidence type="ECO:0000259" key="14">
    <source>
        <dbReference type="Pfam" id="PF00694"/>
    </source>
</evidence>
<keyword evidence="11" id="KW-0100">Branched-chain amino acid biosynthesis</keyword>
<dbReference type="GO" id="GO:0009098">
    <property type="term" value="P:L-leucine biosynthetic process"/>
    <property type="evidence" value="ECO:0007669"/>
    <property type="project" value="UniProtKB-KW"/>
</dbReference>
<keyword evidence="10" id="KW-0456">Lyase</keyword>
<organism evidence="15 16">
    <name type="scientific">Priestia megaterium</name>
    <name type="common">Bacillus megaterium</name>
    <dbReference type="NCBI Taxonomy" id="1404"/>
    <lineage>
        <taxon>Bacteria</taxon>
        <taxon>Bacillati</taxon>
        <taxon>Bacillota</taxon>
        <taxon>Bacilli</taxon>
        <taxon>Bacillales</taxon>
        <taxon>Bacillaceae</taxon>
        <taxon>Priestia</taxon>
    </lineage>
</organism>
<evidence type="ECO:0000256" key="6">
    <source>
        <dbReference type="ARBA" id="ARBA00011998"/>
    </source>
</evidence>
<dbReference type="EC" id="4.2.1.33" evidence="6"/>
<dbReference type="InterPro" id="IPR015928">
    <property type="entry name" value="Aconitase/3IPM_dehydase_swvl"/>
</dbReference>
<dbReference type="Gene3D" id="3.20.19.10">
    <property type="entry name" value="Aconitase, domain 4"/>
    <property type="match status" value="1"/>
</dbReference>
<comment type="pathway">
    <text evidence="3">Amino-acid biosynthesis; L-leucine biosynthesis; L-leucine from 3-methyl-2-oxobutanoate: step 2/4.</text>
</comment>
<evidence type="ECO:0000256" key="4">
    <source>
        <dbReference type="ARBA" id="ARBA00009845"/>
    </source>
</evidence>
<dbReference type="InterPro" id="IPR004431">
    <property type="entry name" value="3-IsopropMal_deHydase_ssu"/>
</dbReference>
<comment type="similarity">
    <text evidence="4">Belongs to the LeuD family. LeuD type 1 subfamily.</text>
</comment>
<name>A0AA86I1P9_PRIMG</name>
<dbReference type="PANTHER" id="PTHR43345:SF5">
    <property type="entry name" value="3-ISOPROPYLMALATE DEHYDRATASE SMALL SUBUNIT"/>
    <property type="match status" value="1"/>
</dbReference>
<evidence type="ECO:0000256" key="9">
    <source>
        <dbReference type="ARBA" id="ARBA00022605"/>
    </source>
</evidence>
<evidence type="ECO:0000256" key="10">
    <source>
        <dbReference type="ARBA" id="ARBA00023239"/>
    </source>
</evidence>
<evidence type="ECO:0000256" key="12">
    <source>
        <dbReference type="ARBA" id="ARBA00031631"/>
    </source>
</evidence>
<dbReference type="InterPro" id="IPR050075">
    <property type="entry name" value="LeuD"/>
</dbReference>
<dbReference type="Proteomes" id="UP000253834">
    <property type="component" value="Chromosome"/>
</dbReference>
<protein>
    <recommendedName>
        <fullName evidence="7">3-isopropylmalate dehydratase small subunit</fullName>
        <ecNumber evidence="6">4.2.1.33</ecNumber>
    </recommendedName>
    <alternativeName>
        <fullName evidence="12">Alpha-IPM isomerase</fullName>
    </alternativeName>
    <alternativeName>
        <fullName evidence="13">Isopropylmalate isomerase</fullName>
    </alternativeName>
</protein>
<evidence type="ECO:0000256" key="1">
    <source>
        <dbReference type="ARBA" id="ARBA00000491"/>
    </source>
</evidence>
<dbReference type="AlphaFoldDB" id="A0AA86I1P9"/>
<evidence type="ECO:0000256" key="13">
    <source>
        <dbReference type="ARBA" id="ARBA00033368"/>
    </source>
</evidence>
<proteinExistence type="inferred from homology"/>
<accession>A0AA86I1P9</accession>
<dbReference type="PANTHER" id="PTHR43345">
    <property type="entry name" value="3-ISOPROPYLMALATE DEHYDRATASE SMALL SUBUNIT 2-RELATED-RELATED"/>
    <property type="match status" value="1"/>
</dbReference>
<feature type="domain" description="Aconitase A/isopropylmalate dehydratase small subunit swivel" evidence="14">
    <location>
        <begin position="11"/>
        <end position="120"/>
    </location>
</feature>
<dbReference type="Pfam" id="PF00694">
    <property type="entry name" value="Aconitase_C"/>
    <property type="match status" value="1"/>
</dbReference>
<evidence type="ECO:0000256" key="11">
    <source>
        <dbReference type="ARBA" id="ARBA00023304"/>
    </source>
</evidence>
<comment type="subunit">
    <text evidence="5">Heterodimer of LeuC and LeuD.</text>
</comment>
<evidence type="ECO:0000256" key="5">
    <source>
        <dbReference type="ARBA" id="ARBA00011271"/>
    </source>
</evidence>
<sequence>MEDIMSREHINGQGVPLFRNNIDTDQIIPARFCYQAKRSGHGNSLFGDWREDPSFVLNDSRYSEGTILVAGREFATGSSREYAVWAIKDYGFRVVIAQSFGDIFYKNAIINDLLPLKTTEQGIETLWSILVRNPNALIEIDLEAETINIEDYILPAIIAPNFKKKYILNLDDIEQTLVDIDCIKGFEKVRSRQLANTLRRKEGISNVQFK</sequence>
<dbReference type="InterPro" id="IPR000573">
    <property type="entry name" value="AconitaseA/IPMdHydase_ssu_swvl"/>
</dbReference>
<dbReference type="InterPro" id="IPR033940">
    <property type="entry name" value="IPMI_Swivel"/>
</dbReference>
<keyword evidence="9" id="KW-0028">Amino-acid biosynthesis</keyword>
<comment type="function">
    <text evidence="2">Catalyzes the isomerization between 2-isopropylmalate and 3-isopropylmalate, via the formation of 2-isopropylmaleate.</text>
</comment>
<dbReference type="EMBL" id="CP022674">
    <property type="protein sequence ID" value="AXI27871.1"/>
    <property type="molecule type" value="Genomic_DNA"/>
</dbReference>
<dbReference type="NCBIfam" id="NF002458">
    <property type="entry name" value="PRK01641.1"/>
    <property type="match status" value="1"/>
</dbReference>
<comment type="catalytic activity">
    <reaction evidence="1">
        <text>(2R,3S)-3-isopropylmalate = (2S)-2-isopropylmalate</text>
        <dbReference type="Rhea" id="RHEA:32287"/>
        <dbReference type="ChEBI" id="CHEBI:1178"/>
        <dbReference type="ChEBI" id="CHEBI:35121"/>
        <dbReference type="EC" id="4.2.1.33"/>
    </reaction>
</comment>
<evidence type="ECO:0000256" key="8">
    <source>
        <dbReference type="ARBA" id="ARBA00022430"/>
    </source>
</evidence>
<dbReference type="CDD" id="cd01577">
    <property type="entry name" value="IPMI_Swivel"/>
    <property type="match status" value="1"/>
</dbReference>
<evidence type="ECO:0000256" key="2">
    <source>
        <dbReference type="ARBA" id="ARBA00002695"/>
    </source>
</evidence>
<dbReference type="NCBIfam" id="TIGR00171">
    <property type="entry name" value="leuD"/>
    <property type="match status" value="1"/>
</dbReference>
<evidence type="ECO:0000313" key="15">
    <source>
        <dbReference type="EMBL" id="AXI27871.1"/>
    </source>
</evidence>
<reference evidence="15 16" key="1">
    <citation type="submission" date="2017-07" db="EMBL/GenBank/DDBJ databases">
        <title>Isolation and development of strain Bacillus megaterium SR7 for enhanced growth and metabolite production under supercritical carbon dioxide.</title>
        <authorList>
            <person name="Freedman A.J.E."/>
            <person name="Peet K.C."/>
            <person name="Boock J.T."/>
            <person name="Penn K."/>
            <person name="Prather K.L.J."/>
            <person name="Thompson J.R."/>
        </authorList>
    </citation>
    <scope>NUCLEOTIDE SEQUENCE [LARGE SCALE GENOMIC DNA]</scope>
    <source>
        <strain evidence="15 16">SR7</strain>
    </source>
</reference>
<dbReference type="SUPFAM" id="SSF52016">
    <property type="entry name" value="LeuD/IlvD-like"/>
    <property type="match status" value="1"/>
</dbReference>
<dbReference type="GO" id="GO:0009316">
    <property type="term" value="C:3-isopropylmalate dehydratase complex"/>
    <property type="evidence" value="ECO:0007669"/>
    <property type="project" value="InterPro"/>
</dbReference>
<gene>
    <name evidence="15" type="primary">leuD</name>
    <name evidence="15" type="ORF">CIB87_02160</name>
</gene>
<keyword evidence="8" id="KW-0432">Leucine biosynthesis</keyword>